<dbReference type="AlphaFoldDB" id="A0A0H5R9T5"/>
<dbReference type="EMBL" id="HACM01004747">
    <property type="protein sequence ID" value="CRZ05189.1"/>
    <property type="molecule type" value="Transcribed_RNA"/>
</dbReference>
<reference evidence="1" key="1">
    <citation type="submission" date="2015-04" db="EMBL/GenBank/DDBJ databases">
        <title>The genome sequence of the plant pathogenic Rhizarian Plasmodiophora brassicae reveals insights in its biotrophic life cycle and the origin of chitin synthesis.</title>
        <authorList>
            <person name="Schwelm A."/>
            <person name="Fogelqvist J."/>
            <person name="Knaust A."/>
            <person name="Julke S."/>
            <person name="Lilja T."/>
            <person name="Dhandapani V."/>
            <person name="Bonilla-Rosso G."/>
            <person name="Karlsson M."/>
            <person name="Shevchenko A."/>
            <person name="Choi S.R."/>
            <person name="Kim H.G."/>
            <person name="Park J.Y."/>
            <person name="Lim Y.P."/>
            <person name="Ludwig-Muller J."/>
            <person name="Dixelius C."/>
        </authorList>
    </citation>
    <scope>NUCLEOTIDE SEQUENCE</scope>
    <source>
        <tissue evidence="1">Potato root galls</tissue>
    </source>
</reference>
<organism evidence="1">
    <name type="scientific">Spongospora subterranea</name>
    <dbReference type="NCBI Taxonomy" id="70186"/>
    <lineage>
        <taxon>Eukaryota</taxon>
        <taxon>Sar</taxon>
        <taxon>Rhizaria</taxon>
        <taxon>Endomyxa</taxon>
        <taxon>Phytomyxea</taxon>
        <taxon>Plasmodiophorida</taxon>
        <taxon>Plasmodiophoridae</taxon>
        <taxon>Spongospora</taxon>
    </lineage>
</organism>
<feature type="non-terminal residue" evidence="1">
    <location>
        <position position="118"/>
    </location>
</feature>
<dbReference type="EMBL" id="HACM01004748">
    <property type="protein sequence ID" value="CRZ05190.1"/>
    <property type="molecule type" value="Transcribed_RNA"/>
</dbReference>
<accession>A0A0H5R9T5</accession>
<sequence length="118" mass="13256">MDCKAINCETRSLIRLANVPRCMGQLIEPSFATFLVQFCPTDCTVLIQTMTTIRLSPNGADVFSRNTTTIFSLLKLSIGFSDIVLNCLGPFTRSKLNPITTEIRSSLYNQNTFLKIWI</sequence>
<proteinExistence type="predicted"/>
<protein>
    <submittedName>
        <fullName evidence="1">Uncharacterized protein</fullName>
    </submittedName>
</protein>
<name>A0A0H5R9T5_9EUKA</name>
<evidence type="ECO:0000313" key="1">
    <source>
        <dbReference type="EMBL" id="CRZ05189.1"/>
    </source>
</evidence>